<dbReference type="InterPro" id="IPR009061">
    <property type="entry name" value="DNA-bd_dom_put_sf"/>
</dbReference>
<evidence type="ECO:0000313" key="5">
    <source>
        <dbReference type="Proteomes" id="UP000562984"/>
    </source>
</evidence>
<proteinExistence type="predicted"/>
<dbReference type="RefSeq" id="WP_171201182.1">
    <property type="nucleotide sequence ID" value="NZ_JABEND010000014.1"/>
</dbReference>
<dbReference type="PRINTS" id="PR00040">
    <property type="entry name" value="HTHMERR"/>
</dbReference>
<name>A0A849ACM8_9ACTN</name>
<dbReference type="GO" id="GO:0003700">
    <property type="term" value="F:DNA-binding transcription factor activity"/>
    <property type="evidence" value="ECO:0007669"/>
    <property type="project" value="InterPro"/>
</dbReference>
<organism evidence="4 5">
    <name type="scientific">Nakamurella aerolata</name>
    <dbReference type="NCBI Taxonomy" id="1656892"/>
    <lineage>
        <taxon>Bacteria</taxon>
        <taxon>Bacillati</taxon>
        <taxon>Actinomycetota</taxon>
        <taxon>Actinomycetes</taxon>
        <taxon>Nakamurellales</taxon>
        <taxon>Nakamurellaceae</taxon>
        <taxon>Nakamurella</taxon>
    </lineage>
</organism>
<dbReference type="InterPro" id="IPR047057">
    <property type="entry name" value="MerR_fam"/>
</dbReference>
<dbReference type="SUPFAM" id="SSF46955">
    <property type="entry name" value="Putative DNA-binding domain"/>
    <property type="match status" value="1"/>
</dbReference>
<keyword evidence="5" id="KW-1185">Reference proteome</keyword>
<dbReference type="Proteomes" id="UP000562984">
    <property type="component" value="Unassembled WGS sequence"/>
</dbReference>
<comment type="caution">
    <text evidence="4">The sequence shown here is derived from an EMBL/GenBank/DDBJ whole genome shotgun (WGS) entry which is preliminary data.</text>
</comment>
<dbReference type="PROSITE" id="PS50937">
    <property type="entry name" value="HTH_MERR_2"/>
    <property type="match status" value="1"/>
</dbReference>
<keyword evidence="1" id="KW-0238">DNA-binding</keyword>
<dbReference type="SMART" id="SM00422">
    <property type="entry name" value="HTH_MERR"/>
    <property type="match status" value="1"/>
</dbReference>
<dbReference type="EMBL" id="JABEND010000014">
    <property type="protein sequence ID" value="NNG37483.1"/>
    <property type="molecule type" value="Genomic_DNA"/>
</dbReference>
<feature type="domain" description="HTH merR-type" evidence="3">
    <location>
        <begin position="10"/>
        <end position="79"/>
    </location>
</feature>
<evidence type="ECO:0000256" key="2">
    <source>
        <dbReference type="SAM" id="Coils"/>
    </source>
</evidence>
<dbReference type="Gene3D" id="1.10.1660.10">
    <property type="match status" value="1"/>
</dbReference>
<gene>
    <name evidence="4" type="ORF">HKD39_17615</name>
</gene>
<protein>
    <submittedName>
        <fullName evidence="4">MerR family transcriptional regulator</fullName>
    </submittedName>
</protein>
<sequence>MTNTDRRLTGWSTSEVARLAGVSLRTVRYYHEVGLLAEPERRTNGYKAYGALHLIRLLRIRRLTEIGFTLAQIRELDSKGPQADALFRSLDAQLSERIEQLEQIRRDLQQVLSNEVHRGMPPGFADVETAATLTDTDKATLFVLSRLLPEHRQRRLREWLSTAVDSDADADFERLPADAGEAERAELAVRMLPAARAAKQHRPADEAPVAAARDIGLALRDIYNAAQLDVLVRVSRALEAESAEH</sequence>
<dbReference type="Pfam" id="PF13411">
    <property type="entry name" value="MerR_1"/>
    <property type="match status" value="1"/>
</dbReference>
<dbReference type="GO" id="GO:0003677">
    <property type="term" value="F:DNA binding"/>
    <property type="evidence" value="ECO:0007669"/>
    <property type="project" value="UniProtKB-KW"/>
</dbReference>
<accession>A0A849ACM8</accession>
<keyword evidence="2" id="KW-0175">Coiled coil</keyword>
<dbReference type="CDD" id="cd00592">
    <property type="entry name" value="HTH_MerR-like"/>
    <property type="match status" value="1"/>
</dbReference>
<dbReference type="PANTHER" id="PTHR30204">
    <property type="entry name" value="REDOX-CYCLING DRUG-SENSING TRANSCRIPTIONAL ACTIVATOR SOXR"/>
    <property type="match status" value="1"/>
</dbReference>
<feature type="coiled-coil region" evidence="2">
    <location>
        <begin position="91"/>
        <end position="118"/>
    </location>
</feature>
<dbReference type="PANTHER" id="PTHR30204:SF93">
    <property type="entry name" value="HTH MERR-TYPE DOMAIN-CONTAINING PROTEIN"/>
    <property type="match status" value="1"/>
</dbReference>
<evidence type="ECO:0000313" key="4">
    <source>
        <dbReference type="EMBL" id="NNG37483.1"/>
    </source>
</evidence>
<reference evidence="4 5" key="1">
    <citation type="submission" date="2020-05" db="EMBL/GenBank/DDBJ databases">
        <title>Nakamurella sp. DB0629 isolated from air conditioner.</title>
        <authorList>
            <person name="Kim D.H."/>
            <person name="Kim D.-U."/>
        </authorList>
    </citation>
    <scope>NUCLEOTIDE SEQUENCE [LARGE SCALE GENOMIC DNA]</scope>
    <source>
        <strain evidence="4 5">DB0629</strain>
    </source>
</reference>
<evidence type="ECO:0000256" key="1">
    <source>
        <dbReference type="ARBA" id="ARBA00023125"/>
    </source>
</evidence>
<dbReference type="InterPro" id="IPR000551">
    <property type="entry name" value="MerR-type_HTH_dom"/>
</dbReference>
<evidence type="ECO:0000259" key="3">
    <source>
        <dbReference type="PROSITE" id="PS50937"/>
    </source>
</evidence>
<dbReference type="AlphaFoldDB" id="A0A849ACM8"/>